<dbReference type="Proteomes" id="UP000254707">
    <property type="component" value="Unassembled WGS sequence"/>
</dbReference>
<name>A0A380HRM5_STASA</name>
<reference evidence="2 3" key="1">
    <citation type="submission" date="2018-06" db="EMBL/GenBank/DDBJ databases">
        <authorList>
            <consortium name="Pathogen Informatics"/>
            <person name="Doyle S."/>
        </authorList>
    </citation>
    <scope>NUCLEOTIDE SEQUENCE [LARGE SCALE GENOMIC DNA]</scope>
    <source>
        <strain evidence="2 3">NCTC7688</strain>
    </source>
</reference>
<protein>
    <recommendedName>
        <fullName evidence="4">LysE family translocator</fullName>
    </recommendedName>
</protein>
<keyword evidence="1" id="KW-0472">Membrane</keyword>
<keyword evidence="1" id="KW-1133">Transmembrane helix</keyword>
<accession>A0A380HRM5</accession>
<dbReference type="EMBL" id="UHED01000001">
    <property type="protein sequence ID" value="SUM84976.1"/>
    <property type="molecule type" value="Genomic_DNA"/>
</dbReference>
<sequence length="41" mass="4500">MSNLLSFLAIVIVITIVPGPDFFVVMKNTIAYGKRAAVLLY</sequence>
<keyword evidence="1" id="KW-0812">Transmembrane</keyword>
<proteinExistence type="predicted"/>
<dbReference type="AlphaFoldDB" id="A0A380HRM5"/>
<organism evidence="2 3">
    <name type="scientific">Staphylococcus saprophyticus</name>
    <dbReference type="NCBI Taxonomy" id="29385"/>
    <lineage>
        <taxon>Bacteria</taxon>
        <taxon>Bacillati</taxon>
        <taxon>Bacillota</taxon>
        <taxon>Bacilli</taxon>
        <taxon>Bacillales</taxon>
        <taxon>Staphylococcaceae</taxon>
        <taxon>Staphylococcus</taxon>
    </lineage>
</organism>
<evidence type="ECO:0000256" key="1">
    <source>
        <dbReference type="SAM" id="Phobius"/>
    </source>
</evidence>
<evidence type="ECO:0008006" key="4">
    <source>
        <dbReference type="Google" id="ProtNLM"/>
    </source>
</evidence>
<feature type="transmembrane region" description="Helical" evidence="1">
    <location>
        <begin position="6"/>
        <end position="25"/>
    </location>
</feature>
<gene>
    <name evidence="2" type="ORF">NCTC7688_02785</name>
</gene>
<evidence type="ECO:0000313" key="3">
    <source>
        <dbReference type="Proteomes" id="UP000254707"/>
    </source>
</evidence>
<evidence type="ECO:0000313" key="2">
    <source>
        <dbReference type="EMBL" id="SUM84976.1"/>
    </source>
</evidence>